<dbReference type="PANTHER" id="PTHR43667:SF2">
    <property type="entry name" value="FATTY ACID C-METHYL TRANSFERASE"/>
    <property type="match status" value="1"/>
</dbReference>
<dbReference type="RefSeq" id="WP_072723137.1">
    <property type="nucleotide sequence ID" value="NZ_FQXH01000005.1"/>
</dbReference>
<dbReference type="AlphaFoldDB" id="A0A1M5P209"/>
<reference evidence="3" key="1">
    <citation type="submission" date="2016-11" db="EMBL/GenBank/DDBJ databases">
        <authorList>
            <person name="Varghese N."/>
            <person name="Submissions S."/>
        </authorList>
    </citation>
    <scope>NUCLEOTIDE SEQUENCE [LARGE SCALE GENOMIC DNA]</scope>
    <source>
        <strain evidence="3">DSM 15285</strain>
    </source>
</reference>
<dbReference type="GO" id="GO:0032259">
    <property type="term" value="P:methylation"/>
    <property type="evidence" value="ECO:0007669"/>
    <property type="project" value="UniProtKB-KW"/>
</dbReference>
<dbReference type="STRING" id="1123350.SAMN02744040_00345"/>
<keyword evidence="3" id="KW-1185">Reference proteome</keyword>
<evidence type="ECO:0000259" key="1">
    <source>
        <dbReference type="Pfam" id="PF13847"/>
    </source>
</evidence>
<dbReference type="EMBL" id="FQXH01000005">
    <property type="protein sequence ID" value="SHG95830.1"/>
    <property type="molecule type" value="Genomic_DNA"/>
</dbReference>
<dbReference type="Proteomes" id="UP000242520">
    <property type="component" value="Unassembled WGS sequence"/>
</dbReference>
<accession>A0A1M5P209</accession>
<protein>
    <submittedName>
        <fullName evidence="2">Methyltransferase domain-containing protein</fullName>
    </submittedName>
</protein>
<dbReference type="InterPro" id="IPR029063">
    <property type="entry name" value="SAM-dependent_MTases_sf"/>
</dbReference>
<dbReference type="Gene3D" id="3.40.50.150">
    <property type="entry name" value="Vaccinia Virus protein VP39"/>
    <property type="match status" value="1"/>
</dbReference>
<feature type="domain" description="Methyltransferase" evidence="1">
    <location>
        <begin position="51"/>
        <end position="158"/>
    </location>
</feature>
<proteinExistence type="predicted"/>
<dbReference type="SUPFAM" id="SSF53335">
    <property type="entry name" value="S-adenosyl-L-methionine-dependent methyltransferases"/>
    <property type="match status" value="1"/>
</dbReference>
<evidence type="ECO:0000313" key="2">
    <source>
        <dbReference type="EMBL" id="SHG95830.1"/>
    </source>
</evidence>
<dbReference type="InterPro" id="IPR025714">
    <property type="entry name" value="Methyltranfer_dom"/>
</dbReference>
<organism evidence="2 3">
    <name type="scientific">Tepidibacter thalassicus DSM 15285</name>
    <dbReference type="NCBI Taxonomy" id="1123350"/>
    <lineage>
        <taxon>Bacteria</taxon>
        <taxon>Bacillati</taxon>
        <taxon>Bacillota</taxon>
        <taxon>Clostridia</taxon>
        <taxon>Peptostreptococcales</taxon>
        <taxon>Peptostreptococcaceae</taxon>
        <taxon>Tepidibacter</taxon>
    </lineage>
</organism>
<dbReference type="CDD" id="cd02440">
    <property type="entry name" value="AdoMet_MTases"/>
    <property type="match status" value="1"/>
</dbReference>
<gene>
    <name evidence="2" type="ORF">SAMN02744040_00345</name>
</gene>
<name>A0A1M5P209_9FIRM</name>
<dbReference type="InterPro" id="IPR050723">
    <property type="entry name" value="CFA/CMAS"/>
</dbReference>
<dbReference type="PANTHER" id="PTHR43667">
    <property type="entry name" value="CYCLOPROPANE-FATTY-ACYL-PHOSPHOLIPID SYNTHASE"/>
    <property type="match status" value="1"/>
</dbReference>
<dbReference type="OrthoDB" id="9791837at2"/>
<sequence length="268" mass="32098">MDINVFLKLWKNENTNKEAIEIFWDNRAEEFNKKENFANDIVNFLLNNKMIDKNSKILDIGCGPGKYSIKFAKLCNQVVAIDISNKMLKFAEYNATKNNIYNIEFKKSFWDNIDLKENNLENKFDLVFASMCPGINDYETLNKMIKASKKYCFMSGFVKRDNFLWNKLNQYLKKDNINKNIDKKIYCAFNILYLKGYYPQIKYINKDWENVYPLDYLANQYITYLEMKEKLTNKDKEKIYNYLNKVSENGYVKENINSKIAWIYWKVN</sequence>
<evidence type="ECO:0000313" key="3">
    <source>
        <dbReference type="Proteomes" id="UP000242520"/>
    </source>
</evidence>
<keyword evidence="2" id="KW-0808">Transferase</keyword>
<keyword evidence="2" id="KW-0489">Methyltransferase</keyword>
<dbReference type="Pfam" id="PF13847">
    <property type="entry name" value="Methyltransf_31"/>
    <property type="match status" value="1"/>
</dbReference>
<dbReference type="GO" id="GO:0008168">
    <property type="term" value="F:methyltransferase activity"/>
    <property type="evidence" value="ECO:0007669"/>
    <property type="project" value="UniProtKB-KW"/>
</dbReference>